<dbReference type="Pfam" id="PF12874">
    <property type="entry name" value="zf-met"/>
    <property type="match status" value="2"/>
</dbReference>
<name>A0A4Y0BK72_ANOFN</name>
<organism evidence="11">
    <name type="scientific">Anopheles funestus</name>
    <name type="common">African malaria mosquito</name>
    <dbReference type="NCBI Taxonomy" id="62324"/>
    <lineage>
        <taxon>Eukaryota</taxon>
        <taxon>Metazoa</taxon>
        <taxon>Ecdysozoa</taxon>
        <taxon>Arthropoda</taxon>
        <taxon>Hexapoda</taxon>
        <taxon>Insecta</taxon>
        <taxon>Pterygota</taxon>
        <taxon>Neoptera</taxon>
        <taxon>Endopterygota</taxon>
        <taxon>Diptera</taxon>
        <taxon>Nematocera</taxon>
        <taxon>Culicoidea</taxon>
        <taxon>Culicidae</taxon>
        <taxon>Anophelinae</taxon>
        <taxon>Anopheles</taxon>
    </lineage>
</organism>
<dbReference type="PROSITE" id="PS50157">
    <property type="entry name" value="ZINC_FINGER_C2H2_2"/>
    <property type="match status" value="7"/>
</dbReference>
<dbReference type="PROSITE" id="PS00028">
    <property type="entry name" value="ZINC_FINGER_C2H2_1"/>
    <property type="match status" value="8"/>
</dbReference>
<dbReference type="InterPro" id="IPR013087">
    <property type="entry name" value="Znf_C2H2_type"/>
</dbReference>
<dbReference type="SMART" id="SM00868">
    <property type="entry name" value="zf-AD"/>
    <property type="match status" value="1"/>
</dbReference>
<dbReference type="Pfam" id="PF00096">
    <property type="entry name" value="zf-C2H2"/>
    <property type="match status" value="2"/>
</dbReference>
<comment type="subcellular location">
    <subcellularLocation>
        <location evidence="1">Nucleus</location>
    </subcellularLocation>
</comment>
<dbReference type="GO" id="GO:0000978">
    <property type="term" value="F:RNA polymerase II cis-regulatory region sequence-specific DNA binding"/>
    <property type="evidence" value="ECO:0007669"/>
    <property type="project" value="TreeGrafter"/>
</dbReference>
<dbReference type="InterPro" id="IPR036236">
    <property type="entry name" value="Znf_C2H2_sf"/>
</dbReference>
<evidence type="ECO:0000256" key="3">
    <source>
        <dbReference type="ARBA" id="ARBA00022737"/>
    </source>
</evidence>
<dbReference type="Pfam" id="PF13912">
    <property type="entry name" value="zf-C2H2_6"/>
    <property type="match status" value="1"/>
</dbReference>
<keyword evidence="6" id="KW-0539">Nucleus</keyword>
<feature type="domain" description="C2H2-type" evidence="10">
    <location>
        <begin position="348"/>
        <end position="375"/>
    </location>
</feature>
<dbReference type="GO" id="GO:0008270">
    <property type="term" value="F:zinc ion binding"/>
    <property type="evidence" value="ECO:0007669"/>
    <property type="project" value="UniProtKB-KW"/>
</dbReference>
<dbReference type="STRING" id="62324.A0A4Y0BK72"/>
<dbReference type="SUPFAM" id="SSF57667">
    <property type="entry name" value="beta-beta-alpha zinc fingers"/>
    <property type="match status" value="4"/>
</dbReference>
<feature type="coiled-coil region" evidence="8">
    <location>
        <begin position="98"/>
        <end position="132"/>
    </location>
</feature>
<keyword evidence="3" id="KW-0677">Repeat</keyword>
<evidence type="ECO:0000256" key="4">
    <source>
        <dbReference type="ARBA" id="ARBA00022771"/>
    </source>
</evidence>
<reference evidence="11" key="1">
    <citation type="submission" date="2020-05" db="UniProtKB">
        <authorList>
            <consortium name="EnsemblMetazoa"/>
        </authorList>
    </citation>
    <scope>IDENTIFICATION</scope>
    <source>
        <strain evidence="11">FUMOZ</strain>
    </source>
</reference>
<accession>A0A4Y0BK72</accession>
<feature type="domain" description="C2H2-type" evidence="10">
    <location>
        <begin position="375"/>
        <end position="402"/>
    </location>
</feature>
<dbReference type="SMART" id="SM00355">
    <property type="entry name" value="ZnF_C2H2"/>
    <property type="match status" value="8"/>
</dbReference>
<evidence type="ECO:0000256" key="2">
    <source>
        <dbReference type="ARBA" id="ARBA00022723"/>
    </source>
</evidence>
<keyword evidence="5" id="KW-0862">Zinc</keyword>
<feature type="domain" description="C2H2-type" evidence="10">
    <location>
        <begin position="320"/>
        <end position="347"/>
    </location>
</feature>
<evidence type="ECO:0000259" key="10">
    <source>
        <dbReference type="PROSITE" id="PS50157"/>
    </source>
</evidence>
<dbReference type="Gene3D" id="3.30.160.60">
    <property type="entry name" value="Classic Zinc Finger"/>
    <property type="match status" value="6"/>
</dbReference>
<feature type="domain" description="C2H2-type" evidence="10">
    <location>
        <begin position="141"/>
        <end position="168"/>
    </location>
</feature>
<sequence length="473" mass="54599">MELTCLCCLAEANVTFKMSTKCEFRADECNDAEPSNRMIQLGELYAQLILLPTKKLLSEIQLLYDDICSRCVGMLKDFYRFRMRAIKAYEELQTKANIAKIINSLEQSSTANEEAEQANECIENTNDEQLQSSQNADARNLVCATCQKQFKTRRMLTRHEEIHSSTKNYKCQYCEMQFVAKATRYNHELRMHRKVLQRNENQTASKTFSKAGKKRRLHETTNKQSEQKPKPTFQCDLCLKSFTRKSSLNDHKLVLHGGVRRHVCHICNRTFGKENSLKTHLVLHVGKKYRCKFCSKSFAKGSFLRKHLEEHELPESKRKHTCAVCSKKFTTMAHLNDHELIHSNEKPHKCNHCERSFRQKQQLKVHTYQHFGKPFRCTYCEMAYTSPSRLQAHVNKHHPKRDAQAGANKSGFAAMGSETMSTVLQPDFGDKAVNEEILNEICYQINSNPIMLENIDAGGVNLICNEPIVFLNE</sequence>
<dbReference type="AlphaFoldDB" id="A0A4Y0BK72"/>
<evidence type="ECO:0000256" key="1">
    <source>
        <dbReference type="ARBA" id="ARBA00004123"/>
    </source>
</evidence>
<feature type="region of interest" description="Disordered" evidence="9">
    <location>
        <begin position="197"/>
        <end position="230"/>
    </location>
</feature>
<dbReference type="Pfam" id="PF13894">
    <property type="entry name" value="zf-C2H2_4"/>
    <property type="match status" value="1"/>
</dbReference>
<keyword evidence="8" id="KW-0175">Coiled coil</keyword>
<dbReference type="InterPro" id="IPR012934">
    <property type="entry name" value="Znf_AD"/>
</dbReference>
<dbReference type="GO" id="GO:0001228">
    <property type="term" value="F:DNA-binding transcription activator activity, RNA polymerase II-specific"/>
    <property type="evidence" value="ECO:0007669"/>
    <property type="project" value="TreeGrafter"/>
</dbReference>
<evidence type="ECO:0000256" key="9">
    <source>
        <dbReference type="SAM" id="MobiDB-lite"/>
    </source>
</evidence>
<dbReference type="GO" id="GO:0005634">
    <property type="term" value="C:nucleus"/>
    <property type="evidence" value="ECO:0007669"/>
    <property type="project" value="UniProtKB-SubCell"/>
</dbReference>
<evidence type="ECO:0000256" key="6">
    <source>
        <dbReference type="ARBA" id="ARBA00023242"/>
    </source>
</evidence>
<evidence type="ECO:0000256" key="7">
    <source>
        <dbReference type="PROSITE-ProRule" id="PRU00042"/>
    </source>
</evidence>
<dbReference type="PANTHER" id="PTHR24376:SF235">
    <property type="entry name" value="C2H2-TYPE DOMAIN-CONTAINING PROTEIN"/>
    <property type="match status" value="1"/>
</dbReference>
<keyword evidence="2" id="KW-0479">Metal-binding</keyword>
<dbReference type="VEuPathDB" id="VectorBase:AFUN019280"/>
<feature type="domain" description="C2H2-type" evidence="10">
    <location>
        <begin position="233"/>
        <end position="261"/>
    </location>
</feature>
<dbReference type="EnsemblMetazoa" id="AFUN019280-RA">
    <property type="protein sequence ID" value="AFUN019280-PA"/>
    <property type="gene ID" value="AFUN019280"/>
</dbReference>
<dbReference type="VEuPathDB" id="VectorBase:AFUN2_008556"/>
<protein>
    <recommendedName>
        <fullName evidence="10">C2H2-type domain-containing protein</fullName>
    </recommendedName>
</protein>
<dbReference type="FunFam" id="3.30.160.60:FF:000086">
    <property type="entry name" value="transcription factor E4F1 isoform X1"/>
    <property type="match status" value="1"/>
</dbReference>
<evidence type="ECO:0000313" key="11">
    <source>
        <dbReference type="EnsemblMetazoa" id="AFUN019280-PA"/>
    </source>
</evidence>
<feature type="domain" description="C2H2-type" evidence="10">
    <location>
        <begin position="289"/>
        <end position="316"/>
    </location>
</feature>
<proteinExistence type="predicted"/>
<keyword evidence="4 7" id="KW-0863">Zinc-finger</keyword>
<evidence type="ECO:0000256" key="8">
    <source>
        <dbReference type="SAM" id="Coils"/>
    </source>
</evidence>
<dbReference type="PANTHER" id="PTHR24376">
    <property type="entry name" value="ZINC FINGER PROTEIN"/>
    <property type="match status" value="1"/>
</dbReference>
<feature type="domain" description="C2H2-type" evidence="10">
    <location>
        <begin position="262"/>
        <end position="289"/>
    </location>
</feature>
<evidence type="ECO:0000256" key="5">
    <source>
        <dbReference type="ARBA" id="ARBA00022833"/>
    </source>
</evidence>
<feature type="compositionally biased region" description="Polar residues" evidence="9">
    <location>
        <begin position="198"/>
        <end position="208"/>
    </location>
</feature>
<feature type="compositionally biased region" description="Basic and acidic residues" evidence="9">
    <location>
        <begin position="218"/>
        <end position="229"/>
    </location>
</feature>